<reference evidence="1" key="1">
    <citation type="submission" date="2018-11" db="EMBL/GenBank/DDBJ databases">
        <authorList>
            <consortium name="Pathogen Informatics"/>
        </authorList>
    </citation>
    <scope>NUCLEOTIDE SEQUENCE</scope>
</reference>
<sequence length="218" mass="23744">MQLLTCNSTTRALPGLLMRSRRTHHSSSSIKLSIRFIHSLKSSSFHFYYSALLKQNPPLVTASKSILYPHSHSPFVFLPTLLAILFLLPSFYPSPSSIPPLFPAPGALPSYLSTPMPTHTLTQPLDAGQAKGGSATSAAAVSAAGPMIGGLNPIGVRLIQQAWTELMRLVQTDRIKSMVDSEFAFEEVRNSMSGVHMPIHPPRHSDFLTLLLTGFIVP</sequence>
<evidence type="ECO:0000313" key="2">
    <source>
        <dbReference type="Proteomes" id="UP000784294"/>
    </source>
</evidence>
<proteinExistence type="predicted"/>
<evidence type="ECO:0000313" key="1">
    <source>
        <dbReference type="EMBL" id="VEL14123.1"/>
    </source>
</evidence>
<keyword evidence="2" id="KW-1185">Reference proteome</keyword>
<gene>
    <name evidence="1" type="ORF">PXEA_LOCUS7563</name>
</gene>
<protein>
    <submittedName>
        <fullName evidence="1">Uncharacterized protein</fullName>
    </submittedName>
</protein>
<dbReference type="Proteomes" id="UP000784294">
    <property type="component" value="Unassembled WGS sequence"/>
</dbReference>
<name>A0A448WKT6_9PLAT</name>
<dbReference type="EMBL" id="CAAALY010020052">
    <property type="protein sequence ID" value="VEL14123.1"/>
    <property type="molecule type" value="Genomic_DNA"/>
</dbReference>
<organism evidence="1 2">
    <name type="scientific">Protopolystoma xenopodis</name>
    <dbReference type="NCBI Taxonomy" id="117903"/>
    <lineage>
        <taxon>Eukaryota</taxon>
        <taxon>Metazoa</taxon>
        <taxon>Spiralia</taxon>
        <taxon>Lophotrochozoa</taxon>
        <taxon>Platyhelminthes</taxon>
        <taxon>Monogenea</taxon>
        <taxon>Polyopisthocotylea</taxon>
        <taxon>Polystomatidea</taxon>
        <taxon>Polystomatidae</taxon>
        <taxon>Protopolystoma</taxon>
    </lineage>
</organism>
<dbReference type="AlphaFoldDB" id="A0A448WKT6"/>
<accession>A0A448WKT6</accession>
<comment type="caution">
    <text evidence="1">The sequence shown here is derived from an EMBL/GenBank/DDBJ whole genome shotgun (WGS) entry which is preliminary data.</text>
</comment>